<dbReference type="PANTHER" id="PTHR14205:SF15">
    <property type="entry name" value="EARP AND GARP COMPLEX-INTERACTING PROTEIN 1"/>
    <property type="match status" value="1"/>
</dbReference>
<dbReference type="Gene3D" id="2.130.10.10">
    <property type="entry name" value="YVTN repeat-like/Quinoprotein amine dehydrogenase"/>
    <property type="match status" value="1"/>
</dbReference>
<keyword evidence="5" id="KW-1185">Reference proteome</keyword>
<dbReference type="AlphaFoldDB" id="A0A0K0F801"/>
<evidence type="ECO:0000256" key="1">
    <source>
        <dbReference type="ARBA" id="ARBA00005672"/>
    </source>
</evidence>
<feature type="domain" description="EIPR1-like beta-propeller" evidence="4">
    <location>
        <begin position="6"/>
        <end position="276"/>
    </location>
</feature>
<dbReference type="SUPFAM" id="SSF50978">
    <property type="entry name" value="WD40 repeat-like"/>
    <property type="match status" value="1"/>
</dbReference>
<evidence type="ECO:0000313" key="6">
    <source>
        <dbReference type="WBParaSite" id="SVE_0494900.1"/>
    </source>
</evidence>
<organism evidence="5 6">
    <name type="scientific">Strongyloides venezuelensis</name>
    <name type="common">Threadworm</name>
    <dbReference type="NCBI Taxonomy" id="75913"/>
    <lineage>
        <taxon>Eukaryota</taxon>
        <taxon>Metazoa</taxon>
        <taxon>Ecdysozoa</taxon>
        <taxon>Nematoda</taxon>
        <taxon>Chromadorea</taxon>
        <taxon>Rhabditida</taxon>
        <taxon>Tylenchina</taxon>
        <taxon>Panagrolaimomorpha</taxon>
        <taxon>Strongyloidoidea</taxon>
        <taxon>Strongyloididae</taxon>
        <taxon>Strongyloides</taxon>
    </lineage>
</organism>
<reference evidence="5" key="1">
    <citation type="submission" date="2014-07" db="EMBL/GenBank/DDBJ databases">
        <authorList>
            <person name="Martin A.A"/>
            <person name="De Silva N."/>
        </authorList>
    </citation>
    <scope>NUCLEOTIDE SEQUENCE</scope>
</reference>
<dbReference type="InterPro" id="IPR040323">
    <property type="entry name" value="EIPR1"/>
</dbReference>
<dbReference type="GO" id="GO:0016567">
    <property type="term" value="P:protein ubiquitination"/>
    <property type="evidence" value="ECO:0007669"/>
    <property type="project" value="TreeGrafter"/>
</dbReference>
<sequence length="354" mass="40474">MCEPPIIYGIDLPARCLISLPSENDQNFFLVGTHGVRNKNELHVLLYDEEIERVSTTSCIFDRGEIKEMATNNSCLLAIGLSSVDKNKVVGGVEIWEHMLTSEDKVKYHTKIQISDNLDEKPRIIHNVNWNSNQLLVAYDNSIQTFDISDDCKSSQKYSECLQRIFYSAFDPFSLANTALMSSESHLSCWDLRGNTLTDIFLNSNMTRIRTFDFNPNNQYYVALGCDDGKIKILDTRNTSKIVNSYENHCHWIQCLKYNPVHDQLLLTGGSDNLVCLNNSVLDNSQIFDDLNDVKNDSKNIPDGLITRLIDHEDSVYSCAWGYADPWTFGTLSYDGRVNIYRITRDIKYNIMNL</sequence>
<protein>
    <submittedName>
        <fullName evidence="6">Protein TSSC1 (inferred by orthology to a human protein)</fullName>
    </submittedName>
</protein>
<dbReference type="PANTHER" id="PTHR14205">
    <property type="entry name" value="WD-REPEAT PROTEIN"/>
    <property type="match status" value="1"/>
</dbReference>
<accession>A0A0K0F801</accession>
<dbReference type="InterPro" id="IPR001680">
    <property type="entry name" value="WD40_rpt"/>
</dbReference>
<dbReference type="STRING" id="75913.A0A0K0F801"/>
<dbReference type="Proteomes" id="UP000035680">
    <property type="component" value="Unassembled WGS sequence"/>
</dbReference>
<comment type="similarity">
    <text evidence="1">Belongs to the WD repeat EIPR1 family.</text>
</comment>
<dbReference type="SMART" id="SM00320">
    <property type="entry name" value="WD40"/>
    <property type="match status" value="3"/>
</dbReference>
<keyword evidence="2" id="KW-0853">WD repeat</keyword>
<evidence type="ECO:0000256" key="3">
    <source>
        <dbReference type="ARBA" id="ARBA00022737"/>
    </source>
</evidence>
<dbReference type="WBParaSite" id="SVE_0494900.1">
    <property type="protein sequence ID" value="SVE_0494900.1"/>
    <property type="gene ID" value="SVE_0494900"/>
</dbReference>
<evidence type="ECO:0000256" key="2">
    <source>
        <dbReference type="ARBA" id="ARBA00022574"/>
    </source>
</evidence>
<name>A0A0K0F801_STRVS</name>
<reference evidence="6" key="2">
    <citation type="submission" date="2015-08" db="UniProtKB">
        <authorList>
            <consortium name="WormBaseParasite"/>
        </authorList>
    </citation>
    <scope>IDENTIFICATION</scope>
</reference>
<dbReference type="InterPro" id="IPR059104">
    <property type="entry name" value="Beta-prop_EIPR1-like"/>
</dbReference>
<dbReference type="InterPro" id="IPR036322">
    <property type="entry name" value="WD40_repeat_dom_sf"/>
</dbReference>
<dbReference type="Pfam" id="PF00400">
    <property type="entry name" value="WD40"/>
    <property type="match status" value="1"/>
</dbReference>
<proteinExistence type="inferred from homology"/>
<evidence type="ECO:0000259" key="4">
    <source>
        <dbReference type="Pfam" id="PF23609"/>
    </source>
</evidence>
<keyword evidence="3" id="KW-0677">Repeat</keyword>
<dbReference type="InterPro" id="IPR015943">
    <property type="entry name" value="WD40/YVTN_repeat-like_dom_sf"/>
</dbReference>
<evidence type="ECO:0000313" key="5">
    <source>
        <dbReference type="Proteomes" id="UP000035680"/>
    </source>
</evidence>
<dbReference type="Pfam" id="PF23609">
    <property type="entry name" value="Beta-prop_EIPR1"/>
    <property type="match status" value="1"/>
</dbReference>